<gene>
    <name evidence="3" type="ORF">Esi_0024_0113</name>
</gene>
<feature type="coiled-coil region" evidence="1">
    <location>
        <begin position="88"/>
        <end position="115"/>
    </location>
</feature>
<dbReference type="Proteomes" id="UP000002630">
    <property type="component" value="Linkage Group LG15"/>
</dbReference>
<organism evidence="3 4">
    <name type="scientific">Ectocarpus siliculosus</name>
    <name type="common">Brown alga</name>
    <name type="synonym">Conferva siliculosa</name>
    <dbReference type="NCBI Taxonomy" id="2880"/>
    <lineage>
        <taxon>Eukaryota</taxon>
        <taxon>Sar</taxon>
        <taxon>Stramenopiles</taxon>
        <taxon>Ochrophyta</taxon>
        <taxon>PX clade</taxon>
        <taxon>Phaeophyceae</taxon>
        <taxon>Ectocarpales</taxon>
        <taxon>Ectocarpaceae</taxon>
        <taxon>Ectocarpus</taxon>
    </lineage>
</organism>
<sequence>MAVYLRCSIAHPPACTPRVWHLCPGFARPGGRNSIEAVCRLWDRIESEIRRGLGDELDRAKRVWMKNALRTGEDSHIHGQWRELKAKTRSLVARIDRLEAQMERQQTRDKKARVQAARSMLKRRSGVTRGHRKVTQMDSAENLRTSTVSSSKRLAIIRSSLNAKFSLHQQGGRRVERTGNRVIGEMDARMVIRGEFPDAPPDDGSEGAAAGTSSAAISVVRSTKRSRALIYTGDLGR</sequence>
<feature type="region of interest" description="Disordered" evidence="2">
    <location>
        <begin position="195"/>
        <end position="214"/>
    </location>
</feature>
<feature type="compositionally biased region" description="Polar residues" evidence="2">
    <location>
        <begin position="136"/>
        <end position="145"/>
    </location>
</feature>
<keyword evidence="1" id="KW-0175">Coiled coil</keyword>
<evidence type="ECO:0000256" key="1">
    <source>
        <dbReference type="SAM" id="Coils"/>
    </source>
</evidence>
<dbReference type="OrthoDB" id="10463510at2759"/>
<proteinExistence type="predicted"/>
<dbReference type="EMBL" id="FN649740">
    <property type="protein sequence ID" value="CBN76961.1"/>
    <property type="molecule type" value="Genomic_DNA"/>
</dbReference>
<accession>D8LJ77</accession>
<name>D8LJ77_ECTSI</name>
<evidence type="ECO:0000313" key="3">
    <source>
        <dbReference type="EMBL" id="CBN76961.1"/>
    </source>
</evidence>
<protein>
    <submittedName>
        <fullName evidence="3">Uncharacterized protein</fullName>
    </submittedName>
</protein>
<evidence type="ECO:0000256" key="2">
    <source>
        <dbReference type="SAM" id="MobiDB-lite"/>
    </source>
</evidence>
<dbReference type="InParanoid" id="D8LJ77"/>
<keyword evidence="4" id="KW-1185">Reference proteome</keyword>
<dbReference type="AlphaFoldDB" id="D8LJ77"/>
<evidence type="ECO:0000313" key="4">
    <source>
        <dbReference type="Proteomes" id="UP000002630"/>
    </source>
</evidence>
<feature type="region of interest" description="Disordered" evidence="2">
    <location>
        <begin position="120"/>
        <end position="145"/>
    </location>
</feature>
<feature type="compositionally biased region" description="Basic residues" evidence="2">
    <location>
        <begin position="120"/>
        <end position="134"/>
    </location>
</feature>
<reference evidence="3 4" key="1">
    <citation type="journal article" date="2010" name="Nature">
        <title>The Ectocarpus genome and the independent evolution of multicellularity in brown algae.</title>
        <authorList>
            <person name="Cock J.M."/>
            <person name="Sterck L."/>
            <person name="Rouze P."/>
            <person name="Scornet D."/>
            <person name="Allen A.E."/>
            <person name="Amoutzias G."/>
            <person name="Anthouard V."/>
            <person name="Artiguenave F."/>
            <person name="Aury J.M."/>
            <person name="Badger J.H."/>
            <person name="Beszteri B."/>
            <person name="Billiau K."/>
            <person name="Bonnet E."/>
            <person name="Bothwell J.H."/>
            <person name="Bowler C."/>
            <person name="Boyen C."/>
            <person name="Brownlee C."/>
            <person name="Carrano C.J."/>
            <person name="Charrier B."/>
            <person name="Cho G.Y."/>
            <person name="Coelho S.M."/>
            <person name="Collen J."/>
            <person name="Corre E."/>
            <person name="Da Silva C."/>
            <person name="Delage L."/>
            <person name="Delaroque N."/>
            <person name="Dittami S.M."/>
            <person name="Doulbeau S."/>
            <person name="Elias M."/>
            <person name="Farnham G."/>
            <person name="Gachon C.M."/>
            <person name="Gschloessl B."/>
            <person name="Heesch S."/>
            <person name="Jabbari K."/>
            <person name="Jubin C."/>
            <person name="Kawai H."/>
            <person name="Kimura K."/>
            <person name="Kloareg B."/>
            <person name="Kupper F.C."/>
            <person name="Lang D."/>
            <person name="Le Bail A."/>
            <person name="Leblanc C."/>
            <person name="Lerouge P."/>
            <person name="Lohr M."/>
            <person name="Lopez P.J."/>
            <person name="Martens C."/>
            <person name="Maumus F."/>
            <person name="Michel G."/>
            <person name="Miranda-Saavedra D."/>
            <person name="Morales J."/>
            <person name="Moreau H."/>
            <person name="Motomura T."/>
            <person name="Nagasato C."/>
            <person name="Napoli C.A."/>
            <person name="Nelson D.R."/>
            <person name="Nyvall-Collen P."/>
            <person name="Peters A.F."/>
            <person name="Pommier C."/>
            <person name="Potin P."/>
            <person name="Poulain J."/>
            <person name="Quesneville H."/>
            <person name="Read B."/>
            <person name="Rensing S.A."/>
            <person name="Ritter A."/>
            <person name="Rousvoal S."/>
            <person name="Samanta M."/>
            <person name="Samson G."/>
            <person name="Schroeder D.C."/>
            <person name="Segurens B."/>
            <person name="Strittmatter M."/>
            <person name="Tonon T."/>
            <person name="Tregear J.W."/>
            <person name="Valentin K."/>
            <person name="von Dassow P."/>
            <person name="Yamagishi T."/>
            <person name="Van de Peer Y."/>
            <person name="Wincker P."/>
        </authorList>
    </citation>
    <scope>NUCLEOTIDE SEQUENCE [LARGE SCALE GENOMIC DNA]</scope>
    <source>
        <strain evidence="4">Ec32 / CCAP1310/4</strain>
    </source>
</reference>
<dbReference type="EMBL" id="FN648420">
    <property type="protein sequence ID" value="CBN76961.1"/>
    <property type="molecule type" value="Genomic_DNA"/>
</dbReference>